<accession>A0ABT0EAR7</accession>
<protein>
    <recommendedName>
        <fullName evidence="3">Lipoprotein</fullName>
    </recommendedName>
</protein>
<keyword evidence="2" id="KW-1185">Reference proteome</keyword>
<dbReference type="Proteomes" id="UP001165524">
    <property type="component" value="Unassembled WGS sequence"/>
</dbReference>
<dbReference type="Pfam" id="PF20404">
    <property type="entry name" value="DUF6694"/>
    <property type="match status" value="1"/>
</dbReference>
<dbReference type="InterPro" id="IPR046516">
    <property type="entry name" value="DUF6694"/>
</dbReference>
<name>A0ABT0EAR7_9GAMM</name>
<reference evidence="1" key="1">
    <citation type="submission" date="2022-04" db="EMBL/GenBank/DDBJ databases">
        <title>Alcanivorax sp. CY1518 draft genome sequence.</title>
        <authorList>
            <person name="Zhao G."/>
            <person name="An M."/>
        </authorList>
    </citation>
    <scope>NUCLEOTIDE SEQUENCE</scope>
    <source>
        <strain evidence="1">CY1518</strain>
    </source>
</reference>
<evidence type="ECO:0000313" key="2">
    <source>
        <dbReference type="Proteomes" id="UP001165524"/>
    </source>
</evidence>
<evidence type="ECO:0008006" key="3">
    <source>
        <dbReference type="Google" id="ProtNLM"/>
    </source>
</evidence>
<proteinExistence type="predicted"/>
<dbReference type="EMBL" id="JALKII010000017">
    <property type="protein sequence ID" value="MCK0538848.1"/>
    <property type="molecule type" value="Genomic_DNA"/>
</dbReference>
<sequence length="106" mass="11561">MKKIMAGLLLAFCLVGCSDPRLDASNEQAFEASLEKVVAELDENQRRVFTEALMMVMLAGITQDDLAAVERGDTSELASPFRTLDGLTADEVVARAEQLRASRKAE</sequence>
<comment type="caution">
    <text evidence="1">The sequence shown here is derived from an EMBL/GenBank/DDBJ whole genome shotgun (WGS) entry which is preliminary data.</text>
</comment>
<evidence type="ECO:0000313" key="1">
    <source>
        <dbReference type="EMBL" id="MCK0538848.1"/>
    </source>
</evidence>
<gene>
    <name evidence="1" type="ORF">MU846_14135</name>
</gene>
<dbReference type="RefSeq" id="WP_246953866.1">
    <property type="nucleotide sequence ID" value="NZ_JALKII010000017.1"/>
</dbReference>
<organism evidence="1 2">
    <name type="scientific">Alcanivorax quisquiliarum</name>
    <dbReference type="NCBI Taxonomy" id="2933565"/>
    <lineage>
        <taxon>Bacteria</taxon>
        <taxon>Pseudomonadati</taxon>
        <taxon>Pseudomonadota</taxon>
        <taxon>Gammaproteobacteria</taxon>
        <taxon>Oceanospirillales</taxon>
        <taxon>Alcanivoracaceae</taxon>
        <taxon>Alcanivorax</taxon>
    </lineage>
</organism>